<proteinExistence type="predicted"/>
<sequence length="277" mass="31229">MRSQWECLLQNVGEWQGSFTRLSPQGELIENTPTVVSLEGIDNNQTMRQIIRRTLPNQSIDETVLQYSTLGKQILFFENGAFSQGSIQLAPYSEFGAEHGLIAGDRRLRLVQLFDKTGNLDRITLIREKLLHSTTPERPALQVAHLVGQWQGEAITRYPDGQVSDVYPTQLRIEKTSDTQLVQHLSIMQQGSHHTISSTGRIAGSVLSFETGSQWNQVLLLPDGASAASPQHVRIGQAFFLELGWLIQSNMRQRIIRRYNNKGEWYSLTLVTETKVG</sequence>
<organism evidence="3 4">
    <name type="scientific">Chroogloeocystis siderophila 5.2 s.c.1</name>
    <dbReference type="NCBI Taxonomy" id="247279"/>
    <lineage>
        <taxon>Bacteria</taxon>
        <taxon>Bacillati</taxon>
        <taxon>Cyanobacteriota</taxon>
        <taxon>Cyanophyceae</taxon>
        <taxon>Oscillatoriophycideae</taxon>
        <taxon>Chroococcales</taxon>
        <taxon>Chroococcaceae</taxon>
        <taxon>Chroogloeocystis</taxon>
    </lineage>
</organism>
<dbReference type="RefSeq" id="WP_073548416.1">
    <property type="nucleotide sequence ID" value="NZ_CAWMVK010000034.1"/>
</dbReference>
<protein>
    <submittedName>
        <fullName evidence="3">Uncharacterized protein</fullName>
    </submittedName>
</protein>
<dbReference type="EMBL" id="MRCC01000004">
    <property type="protein sequence ID" value="OKH27954.1"/>
    <property type="molecule type" value="Genomic_DNA"/>
</dbReference>
<dbReference type="OrthoDB" id="516684at2"/>
<evidence type="ECO:0000313" key="4">
    <source>
        <dbReference type="Proteomes" id="UP000185984"/>
    </source>
</evidence>
<dbReference type="GO" id="GO:0005886">
    <property type="term" value="C:plasma membrane"/>
    <property type="evidence" value="ECO:0007669"/>
    <property type="project" value="TreeGrafter"/>
</dbReference>
<dbReference type="InterPro" id="IPR022017">
    <property type="entry name" value="BFA1-like_DUF3598"/>
</dbReference>
<dbReference type="PANTHER" id="PTHR33404:SF1">
    <property type="entry name" value="SLL0497 PROTEIN"/>
    <property type="match status" value="1"/>
</dbReference>
<gene>
    <name evidence="3" type="ORF">NIES1031_05050</name>
</gene>
<dbReference type="STRING" id="247279.NIES1031_05050"/>
<dbReference type="SUPFAM" id="SSF50814">
    <property type="entry name" value="Lipocalins"/>
    <property type="match status" value="2"/>
</dbReference>
<dbReference type="InterPro" id="IPR012674">
    <property type="entry name" value="Calycin"/>
</dbReference>
<name>A0A1U7HWI1_9CHRO</name>
<evidence type="ECO:0000259" key="2">
    <source>
        <dbReference type="Pfam" id="PF21053"/>
    </source>
</evidence>
<dbReference type="AlphaFoldDB" id="A0A1U7HWI1"/>
<dbReference type="GO" id="GO:0000918">
    <property type="term" value="P:division septum site selection"/>
    <property type="evidence" value="ECO:0007669"/>
    <property type="project" value="TreeGrafter"/>
</dbReference>
<dbReference type="Pfam" id="PF21053">
    <property type="entry name" value="BFA1_C"/>
    <property type="match status" value="1"/>
</dbReference>
<accession>A0A1U7HWI1</accession>
<keyword evidence="4" id="KW-1185">Reference proteome</keyword>
<dbReference type="Pfam" id="PF12204">
    <property type="entry name" value="DUF3598_N"/>
    <property type="match status" value="1"/>
</dbReference>
<evidence type="ECO:0000313" key="3">
    <source>
        <dbReference type="EMBL" id="OKH27954.1"/>
    </source>
</evidence>
<dbReference type="Gene3D" id="2.40.128.20">
    <property type="match status" value="2"/>
</dbReference>
<dbReference type="Proteomes" id="UP000185984">
    <property type="component" value="Unassembled WGS sequence"/>
</dbReference>
<reference evidence="3 4" key="1">
    <citation type="submission" date="2016-11" db="EMBL/GenBank/DDBJ databases">
        <title>Draft Genome Sequences of Nine Cyanobacterial Strains from Diverse Habitats.</title>
        <authorList>
            <person name="Zhu T."/>
            <person name="Hou S."/>
            <person name="Lu X."/>
            <person name="Hess W.R."/>
        </authorList>
    </citation>
    <scope>NUCLEOTIDE SEQUENCE [LARGE SCALE GENOMIC DNA]</scope>
    <source>
        <strain evidence="3 4">5.2 s.c.1</strain>
    </source>
</reference>
<dbReference type="InterPro" id="IPR048378">
    <property type="entry name" value="BFA1-like_C"/>
</dbReference>
<evidence type="ECO:0000259" key="1">
    <source>
        <dbReference type="Pfam" id="PF12204"/>
    </source>
</evidence>
<dbReference type="PANTHER" id="PTHR33404">
    <property type="entry name" value="CELL DIVISION TOPOLOGICAL SPECIFICITY FACTOR HOMOLOG, CHLOROPLASTIC"/>
    <property type="match status" value="1"/>
</dbReference>
<feature type="domain" description="Biogenesis factor required for ATP synthase 1-like C-terminal" evidence="2">
    <location>
        <begin position="137"/>
        <end position="276"/>
    </location>
</feature>
<feature type="domain" description="DUF3598" evidence="1">
    <location>
        <begin position="1"/>
        <end position="130"/>
    </location>
</feature>
<comment type="caution">
    <text evidence="3">The sequence shown here is derived from an EMBL/GenBank/DDBJ whole genome shotgun (WGS) entry which is preliminary data.</text>
</comment>